<dbReference type="PANTHER" id="PTHR10953:SF241">
    <property type="entry name" value="NEDD8-ACTIVATING ENZYME E1 REGULATORY SUBUNIT"/>
    <property type="match status" value="1"/>
</dbReference>
<dbReference type="InterPro" id="IPR045886">
    <property type="entry name" value="ThiF/MoeB/HesA"/>
</dbReference>
<protein>
    <submittedName>
        <fullName evidence="2">ThiF family protein</fullName>
    </submittedName>
</protein>
<dbReference type="InterPro" id="IPR000594">
    <property type="entry name" value="ThiF_NAD_FAD-bd"/>
</dbReference>
<dbReference type="SUPFAM" id="SSF69572">
    <property type="entry name" value="Activating enzymes of the ubiquitin-like proteins"/>
    <property type="match status" value="2"/>
</dbReference>
<dbReference type="Pfam" id="PF00899">
    <property type="entry name" value="ThiF"/>
    <property type="match status" value="1"/>
</dbReference>
<dbReference type="EMBL" id="AC142210">
    <property type="protein sequence ID" value="AAT40529.2"/>
    <property type="molecule type" value="Genomic_DNA"/>
</dbReference>
<reference evidence="2" key="4">
    <citation type="submission" date="2006-08" db="EMBL/GenBank/DDBJ databases">
        <authorList>
            <person name="Childs K."/>
        </authorList>
    </citation>
    <scope>NUCLEOTIDE SEQUENCE</scope>
</reference>
<organism evidence="2">
    <name type="scientific">Solanum demissum</name>
    <name type="common">Wild potato</name>
    <dbReference type="NCBI Taxonomy" id="50514"/>
    <lineage>
        <taxon>Eukaryota</taxon>
        <taxon>Viridiplantae</taxon>
        <taxon>Streptophyta</taxon>
        <taxon>Embryophyta</taxon>
        <taxon>Tracheophyta</taxon>
        <taxon>Spermatophyta</taxon>
        <taxon>Magnoliopsida</taxon>
        <taxon>eudicotyledons</taxon>
        <taxon>Gunneridae</taxon>
        <taxon>Pentapetalae</taxon>
        <taxon>asterids</taxon>
        <taxon>lamiids</taxon>
        <taxon>Solanales</taxon>
        <taxon>Solanaceae</taxon>
        <taxon>Solanoideae</taxon>
        <taxon>Solaneae</taxon>
        <taxon>Solanum</taxon>
    </lineage>
</organism>
<dbReference type="GO" id="GO:0005737">
    <property type="term" value="C:cytoplasm"/>
    <property type="evidence" value="ECO:0007669"/>
    <property type="project" value="TreeGrafter"/>
</dbReference>
<dbReference type="GO" id="GO:0019781">
    <property type="term" value="F:NEDD8 activating enzyme activity"/>
    <property type="evidence" value="ECO:0007669"/>
    <property type="project" value="TreeGrafter"/>
</dbReference>
<dbReference type="Gene3D" id="3.40.50.720">
    <property type="entry name" value="NAD(P)-binding Rossmann-like Domain"/>
    <property type="match status" value="2"/>
</dbReference>
<dbReference type="CDD" id="cd01493">
    <property type="entry name" value="APPBP1_RUB"/>
    <property type="match status" value="1"/>
</dbReference>
<reference evidence="2" key="3">
    <citation type="submission" date="2004-06" db="EMBL/GenBank/DDBJ databases">
        <authorList>
            <person name="Buell R."/>
        </authorList>
    </citation>
    <scope>NUCLEOTIDE SEQUENCE</scope>
</reference>
<dbReference type="GO" id="GO:0045116">
    <property type="term" value="P:protein neddylation"/>
    <property type="evidence" value="ECO:0007669"/>
    <property type="project" value="TreeGrafter"/>
</dbReference>
<accession>Q6L462</accession>
<sequence>MKLFCRIWGEQGQAALEKASICLLNCGPTGSETLKNLVLGGVGSITVVDGSKVEVGDLGNNFMALESKLIFSLLFLVVDESSVGESKAKCVCTFLQELNDAVKAKFIEDCPEELIETNPSFFSQFTLVIATQLVEDSMVKLDRICREANIILIFARSYGLMGLVRISVKEHTVIESKPDHFLDDLRLNNPWPELTRMILWSGEYMPGSRGTQECSIMINQVGINPGDQDSDFSREFTETIDLNTTDAVVHKHTPYIVILVKIAEEWANTHGGNLPSTREEKRQFKDLIKSKMITADEENYKEAMEASYKVFSPRGIGANLQKIIDDSCTEVDSNSSDFWVMVAALKEFIANEGGGETPLEGSIPDMTSSTELYVNLQKTYQAKAEADFLVMEQRVRDLLKKIGRDPASISKANIKSFSKNARKLARDSPDFKFVIPSVFRFSQSSFLSLTLSSKCTCLLGPSLRLQRGWDPVRQRVLGWKLTFPGLAPPVDSSSCLKVCRYRLIEEEFNSPVQSELQKYLTDEDHGTLQEANSLKVLPENSCGSRADSALEHHLFISMRNTGYSYSIRCLVEMMIDTRSLKQYSRWDAVKCTAAGLYILLRAADRFAVNYNKFPGQFDSLLWLANLKKYFGSEMDEDISRLKTMAVGLLNDLGCNSSALSEDLINEMCRYGASELHVVSAFVGGVASQEVIKSSNFASEKQSCHTSLISSKFRINERVTLYLSLSFGFLSGVEYLNRGSTNSDMDHNYQYLNEVENLTCLFGGGVVTLRASSRYSAHERNDIISLLHEYCETYWSNKDESWSLGHSYWGPSKELFFNESILQQ</sequence>
<name>Q6L462_SOLDE</name>
<dbReference type="PANTHER" id="PTHR10953">
    <property type="entry name" value="UBIQUITIN-ACTIVATING ENZYME E1"/>
    <property type="match status" value="1"/>
</dbReference>
<feature type="domain" description="THIF-type NAD/FAD binding fold" evidence="1">
    <location>
        <begin position="6"/>
        <end position="692"/>
    </location>
</feature>
<dbReference type="AlphaFoldDB" id="Q6L462"/>
<proteinExistence type="predicted"/>
<evidence type="ECO:0000259" key="1">
    <source>
        <dbReference type="Pfam" id="PF00899"/>
    </source>
</evidence>
<reference evidence="2" key="1">
    <citation type="submission" date="2003-03" db="EMBL/GenBank/DDBJ databases">
        <authorList>
            <person name="Buell R."/>
            <person name="Liu J."/>
            <person name="Childs K."/>
            <person name="Zaborsky J."/>
            <person name="Tallon L."/>
            <person name="Wirtz U."/>
            <person name="Wei F."/>
            <person name="Kuang H."/>
            <person name="Zhang P."/>
            <person name="Marano M."/>
            <person name="Baker B."/>
        </authorList>
    </citation>
    <scope>NUCLEOTIDE SEQUENCE</scope>
</reference>
<evidence type="ECO:0000313" key="2">
    <source>
        <dbReference type="EMBL" id="AAT40529.2"/>
    </source>
</evidence>
<gene>
    <name evidence="2" type="ORF">SDM1_23t00007</name>
</gene>
<dbReference type="InterPro" id="IPR035985">
    <property type="entry name" value="Ubiquitin-activating_enz"/>
</dbReference>
<reference evidence="2" key="2">
    <citation type="submission" date="2003-03" db="EMBL/GenBank/DDBJ databases">
        <authorList>
            <person name="Ronning C.M."/>
        </authorList>
    </citation>
    <scope>NUCLEOTIDE SEQUENCE</scope>
</reference>